<evidence type="ECO:0000313" key="4">
    <source>
        <dbReference type="Proteomes" id="UP001595923"/>
    </source>
</evidence>
<evidence type="ECO:0000259" key="2">
    <source>
        <dbReference type="Pfam" id="PF00534"/>
    </source>
</evidence>
<accession>A0ABV9DSY5</accession>
<dbReference type="Gene3D" id="3.40.50.2000">
    <property type="entry name" value="Glycogen Phosphorylase B"/>
    <property type="match status" value="2"/>
</dbReference>
<dbReference type="InterPro" id="IPR001296">
    <property type="entry name" value="Glyco_trans_1"/>
</dbReference>
<dbReference type="PANTHER" id="PTHR12526">
    <property type="entry name" value="GLYCOSYLTRANSFERASE"/>
    <property type="match status" value="1"/>
</dbReference>
<dbReference type="GO" id="GO:0016757">
    <property type="term" value="F:glycosyltransferase activity"/>
    <property type="evidence" value="ECO:0007669"/>
    <property type="project" value="UniProtKB-KW"/>
</dbReference>
<dbReference type="EC" id="2.4.-.-" evidence="3"/>
<keyword evidence="1 3" id="KW-0808">Transferase</keyword>
<dbReference type="PANTHER" id="PTHR12526:SF627">
    <property type="entry name" value="D-RHAMNOSYLTRANSFERASE WBPZ"/>
    <property type="match status" value="1"/>
</dbReference>
<dbReference type="RefSeq" id="WP_378572817.1">
    <property type="nucleotide sequence ID" value="NZ_JBHSFQ010000006.1"/>
</dbReference>
<gene>
    <name evidence="3" type="ORF">ACFO4E_09080</name>
</gene>
<keyword evidence="4" id="KW-1185">Reference proteome</keyword>
<organism evidence="3 4">
    <name type="scientific">Nocardiopsis mangrovi</name>
    <dbReference type="NCBI Taxonomy" id="1179818"/>
    <lineage>
        <taxon>Bacteria</taxon>
        <taxon>Bacillati</taxon>
        <taxon>Actinomycetota</taxon>
        <taxon>Actinomycetes</taxon>
        <taxon>Streptosporangiales</taxon>
        <taxon>Nocardiopsidaceae</taxon>
        <taxon>Nocardiopsis</taxon>
    </lineage>
</organism>
<protein>
    <submittedName>
        <fullName evidence="3">Glycosyltransferase family 4 protein</fullName>
        <ecNumber evidence="3">2.4.-.-</ecNumber>
    </submittedName>
</protein>
<dbReference type="EMBL" id="JBHSFQ010000006">
    <property type="protein sequence ID" value="MFC4562006.1"/>
    <property type="molecule type" value="Genomic_DNA"/>
</dbReference>
<reference evidence="4" key="1">
    <citation type="journal article" date="2019" name="Int. J. Syst. Evol. Microbiol.">
        <title>The Global Catalogue of Microorganisms (GCM) 10K type strain sequencing project: providing services to taxonomists for standard genome sequencing and annotation.</title>
        <authorList>
            <consortium name="The Broad Institute Genomics Platform"/>
            <consortium name="The Broad Institute Genome Sequencing Center for Infectious Disease"/>
            <person name="Wu L."/>
            <person name="Ma J."/>
        </authorList>
    </citation>
    <scope>NUCLEOTIDE SEQUENCE [LARGE SCALE GENOMIC DNA]</scope>
    <source>
        <strain evidence="4">XZYJ18</strain>
    </source>
</reference>
<comment type="caution">
    <text evidence="3">The sequence shown here is derived from an EMBL/GenBank/DDBJ whole genome shotgun (WGS) entry which is preliminary data.</text>
</comment>
<evidence type="ECO:0000256" key="1">
    <source>
        <dbReference type="ARBA" id="ARBA00022679"/>
    </source>
</evidence>
<keyword evidence="3" id="KW-0328">Glycosyltransferase</keyword>
<proteinExistence type="predicted"/>
<dbReference type="Pfam" id="PF00534">
    <property type="entry name" value="Glycos_transf_1"/>
    <property type="match status" value="1"/>
</dbReference>
<dbReference type="SUPFAM" id="SSF53756">
    <property type="entry name" value="UDP-Glycosyltransferase/glycogen phosphorylase"/>
    <property type="match status" value="1"/>
</dbReference>
<name>A0ABV9DSY5_9ACTN</name>
<sequence length="396" mass="43454">MKIAILIANAYGMGGTIRTVFNLAGGLAARHEVEVVSLAQHREEPFFPPPAGVRLVPLVPTSAADPEPEASGALERWRRRRRAEAVPESEARRNPIYDDHRLRAVRDYLRATDADVVMGTRPGINLLIARWAPRRLLRIGQEHIHLDDHAADLRAAIRTAYRRLDGLVVLTETDRAAYAEFLGGSGDRLRAMPNSLPSGAYPRSTQDNPIIVAAGRMSPVKQYPKLLDAFAVVAERHPEWRLRIYGGGKKDEKLREKITAMGLSNQVALMGRTKDLTGEIAKASLLAVSSRIEGFGMTIIEGFSVGVPAVSFDCPHGPREIIDDGRNGLLVPHQDVGALGAGLLRLVEDRDERLRMAEAALESAADYDVTAISRRWEAFLEERVAAKRGGRRPAAA</sequence>
<dbReference type="CDD" id="cd03820">
    <property type="entry name" value="GT4_AmsD-like"/>
    <property type="match status" value="1"/>
</dbReference>
<feature type="domain" description="Glycosyl transferase family 1" evidence="2">
    <location>
        <begin position="206"/>
        <end position="360"/>
    </location>
</feature>
<evidence type="ECO:0000313" key="3">
    <source>
        <dbReference type="EMBL" id="MFC4562006.1"/>
    </source>
</evidence>
<dbReference type="Proteomes" id="UP001595923">
    <property type="component" value="Unassembled WGS sequence"/>
</dbReference>